<gene>
    <name evidence="2" type="ORF">BN988_02831</name>
</gene>
<reference evidence="2" key="2">
    <citation type="submission" date="2014-03" db="EMBL/GenBank/DDBJ databases">
        <authorList>
            <person name="Urmite Genomes"/>
        </authorList>
    </citation>
    <scope>NUCLEOTIDE SEQUENCE</scope>
    <source>
        <strain evidence="2">S1</strain>
    </source>
</reference>
<dbReference type="EMBL" id="CCAX010000002">
    <property type="protein sequence ID" value="CDO04277.1"/>
    <property type="molecule type" value="Genomic_DNA"/>
</dbReference>
<keyword evidence="3" id="KW-1185">Reference proteome</keyword>
<evidence type="ECO:0000256" key="1">
    <source>
        <dbReference type="SAM" id="Phobius"/>
    </source>
</evidence>
<protein>
    <submittedName>
        <fullName evidence="2">Uncharacterized protein</fullName>
    </submittedName>
</protein>
<dbReference type="Proteomes" id="UP000028863">
    <property type="component" value="Unassembled WGS sequence"/>
</dbReference>
<proteinExistence type="predicted"/>
<accession>W9AMZ0</accession>
<evidence type="ECO:0000313" key="3">
    <source>
        <dbReference type="Proteomes" id="UP000028863"/>
    </source>
</evidence>
<keyword evidence="1" id="KW-1133">Transmembrane helix</keyword>
<dbReference type="AlphaFoldDB" id="W9AMZ0"/>
<keyword evidence="1" id="KW-0472">Membrane</keyword>
<reference evidence="2" key="1">
    <citation type="submission" date="2014-03" db="EMBL/GenBank/DDBJ databases">
        <title>Draft genome sequencing of Oceanobacillus picturae strain S1 isolated from human gut.</title>
        <authorList>
            <person name="Croce O."/>
            <person name="Lagier J.C."/>
            <person name="Raoult D."/>
        </authorList>
    </citation>
    <scope>NUCLEOTIDE SEQUENCE [LARGE SCALE GENOMIC DNA]</scope>
    <source>
        <strain evidence="2">S1</strain>
    </source>
</reference>
<dbReference type="RefSeq" id="WP_051557945.1">
    <property type="nucleotide sequence ID" value="NZ_CABLBW010000002.1"/>
</dbReference>
<name>W9AMZ0_9BACI</name>
<keyword evidence="1" id="KW-0812">Transmembrane</keyword>
<sequence length="246" mass="28456">MDIEKDPNRDIEQTKKRTKWGCLSWAAILLFGPIIIFIGIFSFEMFIKEKTLVISHSPNDINTIEVVEKGQPAWFGPSLVKVKYDSKHIERSVKNDGKILRESNFAIQWENDNEATITIYGEEQYSDVIKFNAKESFPFQGSEGSERELGSFTFMTSESPNLINVIELREVSKSKDTSRYSTVQIFYGERGSVLEKYKEHIPSDTYTTDNFRVYWKNDEQVKVAVIREKDSGETYIEDTIEIDLSK</sequence>
<dbReference type="STRING" id="171693.BN988_02831"/>
<evidence type="ECO:0000313" key="2">
    <source>
        <dbReference type="EMBL" id="CDO04277.1"/>
    </source>
</evidence>
<feature type="transmembrane region" description="Helical" evidence="1">
    <location>
        <begin position="20"/>
        <end position="43"/>
    </location>
</feature>
<comment type="caution">
    <text evidence="2">The sequence shown here is derived from an EMBL/GenBank/DDBJ whole genome shotgun (WGS) entry which is preliminary data.</text>
</comment>
<dbReference type="eggNOG" id="ENOG50308TX">
    <property type="taxonomic scope" value="Bacteria"/>
</dbReference>
<organism evidence="2 3">
    <name type="scientific">Oceanobacillus picturae</name>
    <dbReference type="NCBI Taxonomy" id="171693"/>
    <lineage>
        <taxon>Bacteria</taxon>
        <taxon>Bacillati</taxon>
        <taxon>Bacillota</taxon>
        <taxon>Bacilli</taxon>
        <taxon>Bacillales</taxon>
        <taxon>Bacillaceae</taxon>
        <taxon>Oceanobacillus</taxon>
    </lineage>
</organism>